<keyword evidence="1" id="KW-0464">Manganese</keyword>
<feature type="domain" description="Peptidase M20 dimerisation" evidence="2">
    <location>
        <begin position="189"/>
        <end position="282"/>
    </location>
</feature>
<dbReference type="Gene3D" id="3.40.630.10">
    <property type="entry name" value="Zn peptidases"/>
    <property type="match status" value="1"/>
</dbReference>
<accession>A0AAX2J9C3</accession>
<feature type="binding site" evidence="1">
    <location>
        <position position="165"/>
    </location>
    <ligand>
        <name>Mn(2+)</name>
        <dbReference type="ChEBI" id="CHEBI:29035"/>
        <label>2</label>
    </ligand>
</feature>
<dbReference type="InterPro" id="IPR036264">
    <property type="entry name" value="Bact_exopeptidase_dim_dom"/>
</dbReference>
<dbReference type="Pfam" id="PF01546">
    <property type="entry name" value="Peptidase_M20"/>
    <property type="match status" value="1"/>
</dbReference>
<dbReference type="GO" id="GO:0046872">
    <property type="term" value="F:metal ion binding"/>
    <property type="evidence" value="ECO:0007669"/>
    <property type="project" value="UniProtKB-KW"/>
</dbReference>
<dbReference type="Gene3D" id="3.30.70.360">
    <property type="match status" value="1"/>
</dbReference>
<dbReference type="AlphaFoldDB" id="A0AAX2J9C3"/>
<proteinExistence type="predicted"/>
<keyword evidence="1" id="KW-0479">Metal-binding</keyword>
<protein>
    <submittedName>
        <fullName evidence="3">Uncharacterized hydrolase YxeP</fullName>
        <ecNumber evidence="3">3.-.-.-</ecNumber>
    </submittedName>
</protein>
<evidence type="ECO:0000313" key="4">
    <source>
        <dbReference type="Proteomes" id="UP000249008"/>
    </source>
</evidence>
<dbReference type="Proteomes" id="UP000249008">
    <property type="component" value="Chromosome 1"/>
</dbReference>
<dbReference type="PIRSF" id="PIRSF005962">
    <property type="entry name" value="Pept_M20D_amidohydro"/>
    <property type="match status" value="1"/>
</dbReference>
<feature type="binding site" evidence="1">
    <location>
        <position position="139"/>
    </location>
    <ligand>
        <name>Mn(2+)</name>
        <dbReference type="ChEBI" id="CHEBI:29035"/>
        <label>2</label>
    </ligand>
</feature>
<evidence type="ECO:0000313" key="3">
    <source>
        <dbReference type="EMBL" id="SQI99319.1"/>
    </source>
</evidence>
<dbReference type="InterPro" id="IPR017439">
    <property type="entry name" value="Amidohydrolase"/>
</dbReference>
<dbReference type="EMBL" id="LS483487">
    <property type="protein sequence ID" value="SQI99319.1"/>
    <property type="molecule type" value="Genomic_DNA"/>
</dbReference>
<dbReference type="EC" id="3.-.-.-" evidence="3"/>
<dbReference type="InterPro" id="IPR002933">
    <property type="entry name" value="Peptidase_M20"/>
</dbReference>
<evidence type="ECO:0000259" key="2">
    <source>
        <dbReference type="Pfam" id="PF07687"/>
    </source>
</evidence>
<dbReference type="PANTHER" id="PTHR11014:SF63">
    <property type="entry name" value="METALLOPEPTIDASE, PUTATIVE (AFU_ORTHOLOGUE AFUA_6G09600)-RELATED"/>
    <property type="match status" value="1"/>
</dbReference>
<comment type="cofactor">
    <cofactor evidence="1">
        <name>Mn(2+)</name>
        <dbReference type="ChEBI" id="CHEBI:29035"/>
    </cofactor>
    <text evidence="1">The Mn(2+) ion enhances activity.</text>
</comment>
<dbReference type="Pfam" id="PF07687">
    <property type="entry name" value="M20_dimer"/>
    <property type="match status" value="1"/>
</dbReference>
<feature type="binding site" evidence="1">
    <location>
        <position position="103"/>
    </location>
    <ligand>
        <name>Mn(2+)</name>
        <dbReference type="ChEBI" id="CHEBI:29035"/>
        <label>2</label>
    </ligand>
</feature>
<sequence length="396" mass="43942">MDRIIELAEKYSNEMIANRRKIHRNPELGGQEVDTSNFIVEELEKLGIEVKRGFAKTGIQGMIYGKNPNGKTIMIRADIDALPMSEENDLEYKSQVDGKMHACGHDVHTAALLGVAKILSQLKDELDGNVKLCFQPAEETVGGADLMVEDGILENPKVDYVIGMHVEPNEKIGTASIEPGPVSSYPDFFEIKFIGRGGHGSFPSKSIDPILPAVETYNLLNLISKKVSPLEPCVVQICRFNAGTYDAIIPNEAVIAGTVRTLHKHNREFVKEQMDKIIKNISEIYGVEYKFSYRGKTFPVYNTPEIIGAVRESVKDVFNKGFVVNQSFKIGGDDFCFFSENTPATYLIVGSANEDKATQYPLHNPKFNVDEEVIKTGAAAFSKIAYDYLNGKYKGI</sequence>
<name>A0AAX2J9C3_9FUSO</name>
<feature type="binding site" evidence="1">
    <location>
        <position position="105"/>
    </location>
    <ligand>
        <name>Mn(2+)</name>
        <dbReference type="ChEBI" id="CHEBI:29035"/>
        <label>2</label>
    </ligand>
</feature>
<dbReference type="NCBIfam" id="TIGR01891">
    <property type="entry name" value="amidohydrolases"/>
    <property type="match status" value="1"/>
</dbReference>
<keyword evidence="3" id="KW-0378">Hydrolase</keyword>
<dbReference type="RefSeq" id="WP_005982655.1">
    <property type="nucleotide sequence ID" value="NZ_CABKNW010000008.1"/>
</dbReference>
<dbReference type="SUPFAM" id="SSF53187">
    <property type="entry name" value="Zn-dependent exopeptidases"/>
    <property type="match status" value="1"/>
</dbReference>
<reference evidence="3 4" key="1">
    <citation type="submission" date="2018-06" db="EMBL/GenBank/DDBJ databases">
        <authorList>
            <consortium name="Pathogen Informatics"/>
            <person name="Doyle S."/>
        </authorList>
    </citation>
    <scope>NUCLEOTIDE SEQUENCE [LARGE SCALE GENOMIC DNA]</scope>
    <source>
        <strain evidence="3 4">NCTC12112</strain>
    </source>
</reference>
<dbReference type="KEGG" id="ful:C4N20_07380"/>
<feature type="binding site" evidence="1">
    <location>
        <position position="363"/>
    </location>
    <ligand>
        <name>Mn(2+)</name>
        <dbReference type="ChEBI" id="CHEBI:29035"/>
        <label>2</label>
    </ligand>
</feature>
<dbReference type="SUPFAM" id="SSF55031">
    <property type="entry name" value="Bacterial exopeptidase dimerisation domain"/>
    <property type="match status" value="1"/>
</dbReference>
<dbReference type="PANTHER" id="PTHR11014">
    <property type="entry name" value="PEPTIDASE M20 FAMILY MEMBER"/>
    <property type="match status" value="1"/>
</dbReference>
<gene>
    <name evidence="3" type="primary">yxeP_1</name>
    <name evidence="3" type="ORF">NCTC12112_00023</name>
</gene>
<dbReference type="GO" id="GO:0016787">
    <property type="term" value="F:hydrolase activity"/>
    <property type="evidence" value="ECO:0007669"/>
    <property type="project" value="UniProtKB-KW"/>
</dbReference>
<dbReference type="GeneID" id="78454625"/>
<organism evidence="3 4">
    <name type="scientific">Fusobacterium ulcerans</name>
    <dbReference type="NCBI Taxonomy" id="861"/>
    <lineage>
        <taxon>Bacteria</taxon>
        <taxon>Fusobacteriati</taxon>
        <taxon>Fusobacteriota</taxon>
        <taxon>Fusobacteriia</taxon>
        <taxon>Fusobacteriales</taxon>
        <taxon>Fusobacteriaceae</taxon>
        <taxon>Fusobacterium</taxon>
    </lineage>
</organism>
<evidence type="ECO:0000256" key="1">
    <source>
        <dbReference type="PIRSR" id="PIRSR005962-1"/>
    </source>
</evidence>
<dbReference type="CDD" id="cd03886">
    <property type="entry name" value="M20_Acy1"/>
    <property type="match status" value="1"/>
</dbReference>
<dbReference type="InterPro" id="IPR011650">
    <property type="entry name" value="Peptidase_M20_dimer"/>
</dbReference>